<dbReference type="GO" id="GO:0004497">
    <property type="term" value="F:monooxygenase activity"/>
    <property type="evidence" value="ECO:0007669"/>
    <property type="project" value="UniProtKB-KW"/>
</dbReference>
<sequence length="63" mass="6968">MLLEHALLHVKPGRAAEFESAFAEARPLIAGMPGFRRLTLSRCARSGTSSTSIRTSRARHSRF</sequence>
<dbReference type="Gene3D" id="3.30.70.100">
    <property type="match status" value="1"/>
</dbReference>
<evidence type="ECO:0000259" key="1">
    <source>
        <dbReference type="Pfam" id="PF03992"/>
    </source>
</evidence>
<dbReference type="AlphaFoldDB" id="A0A2T0LU01"/>
<dbReference type="SUPFAM" id="SSF54909">
    <property type="entry name" value="Dimeric alpha+beta barrel"/>
    <property type="match status" value="1"/>
</dbReference>
<proteinExistence type="predicted"/>
<dbReference type="InterPro" id="IPR011008">
    <property type="entry name" value="Dimeric_a/b-barrel"/>
</dbReference>
<comment type="caution">
    <text evidence="2">The sequence shown here is derived from an EMBL/GenBank/DDBJ whole genome shotgun (WGS) entry which is preliminary data.</text>
</comment>
<dbReference type="InterPro" id="IPR007138">
    <property type="entry name" value="ABM_dom"/>
</dbReference>
<dbReference type="RefSeq" id="WP_106179736.1">
    <property type="nucleotide sequence ID" value="NZ_PVNH01000006.1"/>
</dbReference>
<evidence type="ECO:0000313" key="2">
    <source>
        <dbReference type="EMBL" id="PRX47218.1"/>
    </source>
</evidence>
<keyword evidence="2" id="KW-0503">Monooxygenase</keyword>
<feature type="domain" description="ABM" evidence="1">
    <location>
        <begin position="1"/>
        <end position="46"/>
    </location>
</feature>
<dbReference type="Pfam" id="PF03992">
    <property type="entry name" value="ABM"/>
    <property type="match status" value="1"/>
</dbReference>
<reference evidence="2 3" key="1">
    <citation type="submission" date="2018-03" db="EMBL/GenBank/DDBJ databases">
        <title>Genomic Encyclopedia of Type Strains, Phase III (KMG-III): the genomes of soil and plant-associated and newly described type strains.</title>
        <authorList>
            <person name="Whitman W."/>
        </authorList>
    </citation>
    <scope>NUCLEOTIDE SEQUENCE [LARGE SCALE GENOMIC DNA]</scope>
    <source>
        <strain evidence="2 3">CGMCC 4.7125</strain>
    </source>
</reference>
<dbReference type="Proteomes" id="UP000238362">
    <property type="component" value="Unassembled WGS sequence"/>
</dbReference>
<keyword evidence="3" id="KW-1185">Reference proteome</keyword>
<accession>A0A2T0LU01</accession>
<dbReference type="EMBL" id="PVNH01000006">
    <property type="protein sequence ID" value="PRX47218.1"/>
    <property type="molecule type" value="Genomic_DNA"/>
</dbReference>
<name>A0A2T0LU01_9PSEU</name>
<evidence type="ECO:0000313" key="3">
    <source>
        <dbReference type="Proteomes" id="UP000238362"/>
    </source>
</evidence>
<protein>
    <submittedName>
        <fullName evidence="2">Antibiotic biosynthesis monooxygenase</fullName>
    </submittedName>
</protein>
<organism evidence="2 3">
    <name type="scientific">Prauserella shujinwangii</name>
    <dbReference type="NCBI Taxonomy" id="1453103"/>
    <lineage>
        <taxon>Bacteria</taxon>
        <taxon>Bacillati</taxon>
        <taxon>Actinomycetota</taxon>
        <taxon>Actinomycetes</taxon>
        <taxon>Pseudonocardiales</taxon>
        <taxon>Pseudonocardiaceae</taxon>
        <taxon>Prauserella</taxon>
    </lineage>
</organism>
<keyword evidence="2" id="KW-0560">Oxidoreductase</keyword>
<gene>
    <name evidence="2" type="ORF">B0I33_106319</name>
</gene>